<evidence type="ECO:0000313" key="9">
    <source>
        <dbReference type="Proteomes" id="UP001369815"/>
    </source>
</evidence>
<protein>
    <submittedName>
        <fullName evidence="8">Uncharacterized protein</fullName>
    </submittedName>
</protein>
<evidence type="ECO:0000256" key="1">
    <source>
        <dbReference type="ARBA" id="ARBA00001974"/>
    </source>
</evidence>
<comment type="similarity">
    <text evidence="2">Belongs to the FAD-binding monooxygenase family.</text>
</comment>
<dbReference type="Pfam" id="PF13450">
    <property type="entry name" value="NAD_binding_8"/>
    <property type="match status" value="1"/>
</dbReference>
<keyword evidence="3" id="KW-0285">Flavoprotein</keyword>
<dbReference type="Proteomes" id="UP001369815">
    <property type="component" value="Unassembled WGS sequence"/>
</dbReference>
<organism evidence="8 9">
    <name type="scientific">Daldinia eschscholtzii</name>
    <dbReference type="NCBI Taxonomy" id="292717"/>
    <lineage>
        <taxon>Eukaryota</taxon>
        <taxon>Fungi</taxon>
        <taxon>Dikarya</taxon>
        <taxon>Ascomycota</taxon>
        <taxon>Pezizomycotina</taxon>
        <taxon>Sordariomycetes</taxon>
        <taxon>Xylariomycetidae</taxon>
        <taxon>Xylariales</taxon>
        <taxon>Hypoxylaceae</taxon>
        <taxon>Daldinia</taxon>
    </lineage>
</organism>
<evidence type="ECO:0000256" key="6">
    <source>
        <dbReference type="ARBA" id="ARBA00023002"/>
    </source>
</evidence>
<comment type="cofactor">
    <cofactor evidence="1">
        <name>FAD</name>
        <dbReference type="ChEBI" id="CHEBI:57692"/>
    </cofactor>
</comment>
<dbReference type="GO" id="GO:0050661">
    <property type="term" value="F:NADP binding"/>
    <property type="evidence" value="ECO:0007669"/>
    <property type="project" value="InterPro"/>
</dbReference>
<dbReference type="PANTHER" id="PTHR43098">
    <property type="entry name" value="L-ORNITHINE N(5)-MONOOXYGENASE-RELATED"/>
    <property type="match status" value="1"/>
</dbReference>
<comment type="caution">
    <text evidence="8">The sequence shown here is derived from an EMBL/GenBank/DDBJ whole genome shotgun (WGS) entry which is preliminary data.</text>
</comment>
<sequence length="644" mass="70795">MEEFARVQAKYSEEAQKRVRPEGADQFQTLEQSGSDQLRHLADDFWANHAALDALQSPLKAGDRPKFLIAGAGIGGIGAAVRLIEAGFSADQIRIIETAGGIGGTWYWNRYPGLHCDVESYVYLPLLEETGFVPSQKYSSGIEIRKYLEDIVKRWNLQDKILFRSKLDKIEWDENTRLWKCDITTERGPKGDQKTTFKVEAEFVWVTAGLLSKPQVPKLAGVGIEGFKGDAFHTARWDYDVTGGSQEEVFPELSKLKDKRVGIVGTGATAIQVVPCLADYAKELYVFQRTPAAVYGRGQKPTDPEEWKKIAGQPGWHEARRQNLALNISNCAPPGVPDLVDDEWSRQVAYAGLVGDPEFAFVSPEKIPEVIGQFLARDAPNQARLRARIAEIVKDKETAEKLTPWYPVWCKRPTFSDTYLQSFNKPNVHLIDTDGKGVDSVTPEGLVANGQEIPLDVIVFSTGYRGPSADGADPSKRAGVEVHGRNGKTIEEAWANTGAATLHGYGIHGFPNLFWHSPLQSGVGANHAHVLDVQCKLIAYVLATAHQKAGGLNKSGVTVEVEEAAQEAWSMKIMQGAGRFATVTVCTPSYINNEGKAIDPTASPQEQMKQARASPYSAGLNAYIKELQDWRDEGNLKGIEVTAS</sequence>
<dbReference type="Pfam" id="PF00743">
    <property type="entry name" value="FMO-like"/>
    <property type="match status" value="1"/>
</dbReference>
<evidence type="ECO:0000256" key="2">
    <source>
        <dbReference type="ARBA" id="ARBA00010139"/>
    </source>
</evidence>
<dbReference type="GO" id="GO:0050660">
    <property type="term" value="F:flavin adenine dinucleotide binding"/>
    <property type="evidence" value="ECO:0007669"/>
    <property type="project" value="InterPro"/>
</dbReference>
<dbReference type="InterPro" id="IPR036188">
    <property type="entry name" value="FAD/NAD-bd_sf"/>
</dbReference>
<evidence type="ECO:0000256" key="4">
    <source>
        <dbReference type="ARBA" id="ARBA00022827"/>
    </source>
</evidence>
<reference evidence="8 9" key="1">
    <citation type="journal article" date="2024" name="Front Chem Biol">
        <title>Unveiling the potential of Daldinia eschscholtzii MFLUCC 19-0629 through bioactivity and bioinformatics studies for enhanced sustainable agriculture production.</title>
        <authorList>
            <person name="Brooks S."/>
            <person name="Weaver J.A."/>
            <person name="Klomchit A."/>
            <person name="Alharthi S.A."/>
            <person name="Onlamun T."/>
            <person name="Nurani R."/>
            <person name="Vong T.K."/>
            <person name="Alberti F."/>
            <person name="Greco C."/>
        </authorList>
    </citation>
    <scope>NUCLEOTIDE SEQUENCE [LARGE SCALE GENOMIC DNA]</scope>
    <source>
        <strain evidence="8">MFLUCC 19-0629</strain>
    </source>
</reference>
<keyword evidence="5" id="KW-0521">NADP</keyword>
<dbReference type="SUPFAM" id="SSF51905">
    <property type="entry name" value="FAD/NAD(P)-binding domain"/>
    <property type="match status" value="1"/>
</dbReference>
<evidence type="ECO:0000256" key="5">
    <source>
        <dbReference type="ARBA" id="ARBA00022857"/>
    </source>
</evidence>
<name>A0AAX6M6V9_9PEZI</name>
<dbReference type="InterPro" id="IPR020946">
    <property type="entry name" value="Flavin_mOase-like"/>
</dbReference>
<accession>A0AAX6M6V9</accession>
<dbReference type="Gene3D" id="3.50.50.60">
    <property type="entry name" value="FAD/NAD(P)-binding domain"/>
    <property type="match status" value="2"/>
</dbReference>
<keyword evidence="9" id="KW-1185">Reference proteome</keyword>
<feature type="compositionally biased region" description="Basic and acidic residues" evidence="7">
    <location>
        <begin position="11"/>
        <end position="23"/>
    </location>
</feature>
<dbReference type="PANTHER" id="PTHR43098:SF2">
    <property type="entry name" value="FAD-BINDING MONOOXYGENASE AUSB-RELATED"/>
    <property type="match status" value="1"/>
</dbReference>
<evidence type="ECO:0000313" key="8">
    <source>
        <dbReference type="EMBL" id="KAK6948136.1"/>
    </source>
</evidence>
<proteinExistence type="inferred from homology"/>
<evidence type="ECO:0000256" key="3">
    <source>
        <dbReference type="ARBA" id="ARBA00022630"/>
    </source>
</evidence>
<evidence type="ECO:0000256" key="7">
    <source>
        <dbReference type="SAM" id="MobiDB-lite"/>
    </source>
</evidence>
<dbReference type="GO" id="GO:0004499">
    <property type="term" value="F:N,N-dimethylaniline monooxygenase activity"/>
    <property type="evidence" value="ECO:0007669"/>
    <property type="project" value="InterPro"/>
</dbReference>
<keyword evidence="6" id="KW-0560">Oxidoreductase</keyword>
<dbReference type="AlphaFoldDB" id="A0AAX6M6V9"/>
<keyword evidence="4" id="KW-0274">FAD</keyword>
<dbReference type="InterPro" id="IPR050775">
    <property type="entry name" value="FAD-binding_Monooxygenases"/>
</dbReference>
<feature type="region of interest" description="Disordered" evidence="7">
    <location>
        <begin position="1"/>
        <end position="23"/>
    </location>
</feature>
<dbReference type="EMBL" id="JBANMG010000010">
    <property type="protein sequence ID" value="KAK6948136.1"/>
    <property type="molecule type" value="Genomic_DNA"/>
</dbReference>
<gene>
    <name evidence="8" type="ORF">Daesc_009900</name>
</gene>